<dbReference type="Pfam" id="PF02602">
    <property type="entry name" value="HEM4"/>
    <property type="match status" value="1"/>
</dbReference>
<proteinExistence type="inferred from homology"/>
<dbReference type="STRING" id="1547283.A9C19_05295"/>
<organism evidence="11 12">
    <name type="scientific">Bacillus weihaiensis</name>
    <dbReference type="NCBI Taxonomy" id="1547283"/>
    <lineage>
        <taxon>Bacteria</taxon>
        <taxon>Bacillati</taxon>
        <taxon>Bacillota</taxon>
        <taxon>Bacilli</taxon>
        <taxon>Bacillales</taxon>
        <taxon>Bacillaceae</taxon>
        <taxon>Bacillus</taxon>
    </lineage>
</organism>
<sequence>MKQNSPLQGKRVLITRAKPQVEGFIRKIEEVGGVAVSAPLLQIQPYDENKEEIKQTLDQLSNYDCIVFTSANGVKFFKAYIDHYHMSYDSLSHMVAASVGRKTTEQMKQLNLDVSIVPEEFVAEKLAEKIAGALPEKSTVLVVRGNLARDVLVTELTAKGFHVTDLVVYKTTHDMEEAKKIETYLLHDELDYITFTSSSTVDSFMKVLNQEHLHKHLEKITFICIGPITKQTLEEYGFTGFMPISYTIDDMVKLMINLEQNRGGC</sequence>
<comment type="function">
    <text evidence="6 9">Catalyzes cyclization of the linear tetrapyrrole, hydroxymethylbilane, to the macrocyclic uroporphyrinogen III.</text>
</comment>
<dbReference type="PANTHER" id="PTHR38042">
    <property type="entry name" value="UROPORPHYRINOGEN-III SYNTHASE, CHLOROPLASTIC"/>
    <property type="match status" value="1"/>
</dbReference>
<dbReference type="UniPathway" id="UPA00251">
    <property type="reaction ID" value="UER00320"/>
</dbReference>
<dbReference type="GO" id="GO:0006780">
    <property type="term" value="P:uroporphyrinogen III biosynthetic process"/>
    <property type="evidence" value="ECO:0007669"/>
    <property type="project" value="UniProtKB-UniRule"/>
</dbReference>
<evidence type="ECO:0000256" key="3">
    <source>
        <dbReference type="ARBA" id="ARBA00013109"/>
    </source>
</evidence>
<reference evidence="11 12" key="1">
    <citation type="journal article" date="2016" name="Sci. Rep.">
        <title>Complete genome sequence and transcriptomic analysis of a novel marine strain Bacillus weihaiensis reveals the mechanism of brown algae degradation.</title>
        <authorList>
            <person name="Zhu Y."/>
            <person name="Chen P."/>
            <person name="Bao Y."/>
            <person name="Men Y."/>
            <person name="Zeng Y."/>
            <person name="Yang J."/>
            <person name="Sun J."/>
            <person name="Sun Y."/>
        </authorList>
    </citation>
    <scope>NUCLEOTIDE SEQUENCE [LARGE SCALE GENOMIC DNA]</scope>
    <source>
        <strain evidence="11 12">Alg07</strain>
    </source>
</reference>
<name>A0A1L3MPG9_9BACI</name>
<evidence type="ECO:0000259" key="10">
    <source>
        <dbReference type="Pfam" id="PF02602"/>
    </source>
</evidence>
<evidence type="ECO:0000256" key="6">
    <source>
        <dbReference type="ARBA" id="ARBA00037589"/>
    </source>
</evidence>
<dbReference type="GO" id="GO:0006782">
    <property type="term" value="P:protoporphyrinogen IX biosynthetic process"/>
    <property type="evidence" value="ECO:0007669"/>
    <property type="project" value="UniProtKB-UniRule"/>
</dbReference>
<evidence type="ECO:0000256" key="2">
    <source>
        <dbReference type="ARBA" id="ARBA00008133"/>
    </source>
</evidence>
<dbReference type="PANTHER" id="PTHR38042:SF1">
    <property type="entry name" value="UROPORPHYRINOGEN-III SYNTHASE, CHLOROPLASTIC"/>
    <property type="match status" value="1"/>
</dbReference>
<evidence type="ECO:0000256" key="8">
    <source>
        <dbReference type="ARBA" id="ARBA00048617"/>
    </source>
</evidence>
<keyword evidence="5 9" id="KW-0627">Porphyrin biosynthesis</keyword>
<evidence type="ECO:0000256" key="4">
    <source>
        <dbReference type="ARBA" id="ARBA00023239"/>
    </source>
</evidence>
<dbReference type="InterPro" id="IPR039793">
    <property type="entry name" value="UROS/Hem4"/>
</dbReference>
<evidence type="ECO:0000313" key="11">
    <source>
        <dbReference type="EMBL" id="APH04202.1"/>
    </source>
</evidence>
<feature type="domain" description="Tetrapyrrole biosynthesis uroporphyrinogen III synthase" evidence="10">
    <location>
        <begin position="25"/>
        <end position="252"/>
    </location>
</feature>
<comment type="pathway">
    <text evidence="1 9">Porphyrin-containing compound metabolism; protoporphyrin-IX biosynthesis; coproporphyrinogen-III from 5-aminolevulinate: step 3/4.</text>
</comment>
<dbReference type="InterPro" id="IPR003754">
    <property type="entry name" value="4pyrrol_synth_uPrphyn_synth"/>
</dbReference>
<dbReference type="CDD" id="cd06578">
    <property type="entry name" value="HemD"/>
    <property type="match status" value="1"/>
</dbReference>
<evidence type="ECO:0000313" key="12">
    <source>
        <dbReference type="Proteomes" id="UP000181936"/>
    </source>
</evidence>
<evidence type="ECO:0000256" key="7">
    <source>
        <dbReference type="ARBA" id="ARBA00040167"/>
    </source>
</evidence>
<dbReference type="RefSeq" id="WP_072578995.1">
    <property type="nucleotide sequence ID" value="NZ_CP016020.1"/>
</dbReference>
<protein>
    <recommendedName>
        <fullName evidence="7 9">Uroporphyrinogen-III synthase</fullName>
        <ecNumber evidence="3 9">4.2.1.75</ecNumber>
    </recommendedName>
</protein>
<comment type="catalytic activity">
    <reaction evidence="8 9">
        <text>hydroxymethylbilane = uroporphyrinogen III + H2O</text>
        <dbReference type="Rhea" id="RHEA:18965"/>
        <dbReference type="ChEBI" id="CHEBI:15377"/>
        <dbReference type="ChEBI" id="CHEBI:57308"/>
        <dbReference type="ChEBI" id="CHEBI:57845"/>
        <dbReference type="EC" id="4.2.1.75"/>
    </reaction>
</comment>
<evidence type="ECO:0000256" key="5">
    <source>
        <dbReference type="ARBA" id="ARBA00023244"/>
    </source>
</evidence>
<evidence type="ECO:0000256" key="9">
    <source>
        <dbReference type="RuleBase" id="RU366031"/>
    </source>
</evidence>
<dbReference type="AlphaFoldDB" id="A0A1L3MPG9"/>
<dbReference type="EMBL" id="CP016020">
    <property type="protein sequence ID" value="APH04202.1"/>
    <property type="molecule type" value="Genomic_DNA"/>
</dbReference>
<dbReference type="InterPro" id="IPR036108">
    <property type="entry name" value="4pyrrol_syn_uPrphyn_synt_sf"/>
</dbReference>
<comment type="similarity">
    <text evidence="2 9">Belongs to the uroporphyrinogen-III synthase family.</text>
</comment>
<accession>A0A1L3MPG9</accession>
<dbReference type="GO" id="GO:0004852">
    <property type="term" value="F:uroporphyrinogen-III synthase activity"/>
    <property type="evidence" value="ECO:0007669"/>
    <property type="project" value="UniProtKB-UniRule"/>
</dbReference>
<dbReference type="EC" id="4.2.1.75" evidence="3 9"/>
<dbReference type="Gene3D" id="3.40.50.10090">
    <property type="match status" value="2"/>
</dbReference>
<dbReference type="OrthoDB" id="9815856at2"/>
<gene>
    <name evidence="11" type="ORF">A9C19_05295</name>
</gene>
<dbReference type="SUPFAM" id="SSF69618">
    <property type="entry name" value="HemD-like"/>
    <property type="match status" value="1"/>
</dbReference>
<dbReference type="KEGG" id="bwh:A9C19_05295"/>
<dbReference type="Proteomes" id="UP000181936">
    <property type="component" value="Chromosome"/>
</dbReference>
<evidence type="ECO:0000256" key="1">
    <source>
        <dbReference type="ARBA" id="ARBA00004772"/>
    </source>
</evidence>
<keyword evidence="4 9" id="KW-0456">Lyase</keyword>
<keyword evidence="12" id="KW-1185">Reference proteome</keyword>